<protein>
    <recommendedName>
        <fullName evidence="1">DUF4100 domain-containing protein</fullName>
    </recommendedName>
</protein>
<feature type="domain" description="DUF4100" evidence="1">
    <location>
        <begin position="118"/>
        <end position="169"/>
    </location>
</feature>
<evidence type="ECO:0000313" key="3">
    <source>
        <dbReference type="Proteomes" id="UP000054538"/>
    </source>
</evidence>
<gene>
    <name evidence="2" type="ORF">PAXRUDRAFT_13836</name>
</gene>
<accession>A0A0D0DST7</accession>
<sequence>MPAEHIPVPDDLFLSAVPGTFPHSTLQHSLHRAIISFAFPFFAPLSTRFPYASEPFDGFSGNLCAATVADEIVSLEVQEAWENANKVLLWPSTPPASATAPATPLPTKPITTNLLPSTKYRFSFRLEDDTAPKHILNQVLEASIPMSVKDLFTVSPDFRKQFCDMTKTKWVTTAPTAHINGLSMCVPMVHINELSKRNPGGITREYGD</sequence>
<dbReference type="InterPro" id="IPR025165">
    <property type="entry name" value="DUF4100"/>
</dbReference>
<keyword evidence="3" id="KW-1185">Reference proteome</keyword>
<evidence type="ECO:0000313" key="2">
    <source>
        <dbReference type="EMBL" id="KIK91336.1"/>
    </source>
</evidence>
<dbReference type="AlphaFoldDB" id="A0A0D0DST7"/>
<evidence type="ECO:0000259" key="1">
    <source>
        <dbReference type="Pfam" id="PF13352"/>
    </source>
</evidence>
<organism evidence="2 3">
    <name type="scientific">Paxillus rubicundulus Ve08.2h10</name>
    <dbReference type="NCBI Taxonomy" id="930991"/>
    <lineage>
        <taxon>Eukaryota</taxon>
        <taxon>Fungi</taxon>
        <taxon>Dikarya</taxon>
        <taxon>Basidiomycota</taxon>
        <taxon>Agaricomycotina</taxon>
        <taxon>Agaricomycetes</taxon>
        <taxon>Agaricomycetidae</taxon>
        <taxon>Boletales</taxon>
        <taxon>Paxilineae</taxon>
        <taxon>Paxillaceae</taxon>
        <taxon>Paxillus</taxon>
    </lineage>
</organism>
<dbReference type="Proteomes" id="UP000054538">
    <property type="component" value="Unassembled WGS sequence"/>
</dbReference>
<reference evidence="2 3" key="1">
    <citation type="submission" date="2014-04" db="EMBL/GenBank/DDBJ databases">
        <authorList>
            <consortium name="DOE Joint Genome Institute"/>
            <person name="Kuo A."/>
            <person name="Kohler A."/>
            <person name="Jargeat P."/>
            <person name="Nagy L.G."/>
            <person name="Floudas D."/>
            <person name="Copeland A."/>
            <person name="Barry K.W."/>
            <person name="Cichocki N."/>
            <person name="Veneault-Fourrey C."/>
            <person name="LaButti K."/>
            <person name="Lindquist E.A."/>
            <person name="Lipzen A."/>
            <person name="Lundell T."/>
            <person name="Morin E."/>
            <person name="Murat C."/>
            <person name="Sun H."/>
            <person name="Tunlid A."/>
            <person name="Henrissat B."/>
            <person name="Grigoriev I.V."/>
            <person name="Hibbett D.S."/>
            <person name="Martin F."/>
            <person name="Nordberg H.P."/>
            <person name="Cantor M.N."/>
            <person name="Hua S.X."/>
        </authorList>
    </citation>
    <scope>NUCLEOTIDE SEQUENCE [LARGE SCALE GENOMIC DNA]</scope>
    <source>
        <strain evidence="2 3">Ve08.2h10</strain>
    </source>
</reference>
<name>A0A0D0DST7_9AGAM</name>
<dbReference type="Pfam" id="PF13352">
    <property type="entry name" value="DUF4100"/>
    <property type="match status" value="1"/>
</dbReference>
<dbReference type="HOGENOM" id="CLU_1321267_0_0_1"/>
<dbReference type="InParanoid" id="A0A0D0DST7"/>
<reference evidence="3" key="2">
    <citation type="submission" date="2015-01" db="EMBL/GenBank/DDBJ databases">
        <title>Evolutionary Origins and Diversification of the Mycorrhizal Mutualists.</title>
        <authorList>
            <consortium name="DOE Joint Genome Institute"/>
            <consortium name="Mycorrhizal Genomics Consortium"/>
            <person name="Kohler A."/>
            <person name="Kuo A."/>
            <person name="Nagy L.G."/>
            <person name="Floudas D."/>
            <person name="Copeland A."/>
            <person name="Barry K.W."/>
            <person name="Cichocki N."/>
            <person name="Veneault-Fourrey C."/>
            <person name="LaButti K."/>
            <person name="Lindquist E.A."/>
            <person name="Lipzen A."/>
            <person name="Lundell T."/>
            <person name="Morin E."/>
            <person name="Murat C."/>
            <person name="Riley R."/>
            <person name="Ohm R."/>
            <person name="Sun H."/>
            <person name="Tunlid A."/>
            <person name="Henrissat B."/>
            <person name="Grigoriev I.V."/>
            <person name="Hibbett D.S."/>
            <person name="Martin F."/>
        </authorList>
    </citation>
    <scope>NUCLEOTIDE SEQUENCE [LARGE SCALE GENOMIC DNA]</scope>
    <source>
        <strain evidence="3">Ve08.2h10</strain>
    </source>
</reference>
<proteinExistence type="predicted"/>
<dbReference type="EMBL" id="KN825398">
    <property type="protein sequence ID" value="KIK91336.1"/>
    <property type="molecule type" value="Genomic_DNA"/>
</dbReference>